<comment type="subcellular location">
    <subcellularLocation>
        <location evidence="1">Cell outer membrane</location>
    </subcellularLocation>
</comment>
<proteinExistence type="inferred from homology"/>
<dbReference type="InterPro" id="IPR011990">
    <property type="entry name" value="TPR-like_helical_dom_sf"/>
</dbReference>
<protein>
    <submittedName>
        <fullName evidence="8">RagB/SusD family nutrient uptake outer membrane protein</fullName>
    </submittedName>
</protein>
<evidence type="ECO:0000259" key="7">
    <source>
        <dbReference type="Pfam" id="PF14322"/>
    </source>
</evidence>
<dbReference type="Pfam" id="PF14322">
    <property type="entry name" value="SusD-like_3"/>
    <property type="match status" value="1"/>
</dbReference>
<feature type="domain" description="SusD-like N-terminal" evidence="7">
    <location>
        <begin position="45"/>
        <end position="245"/>
    </location>
</feature>
<dbReference type="EMBL" id="RIAR02000001">
    <property type="protein sequence ID" value="NSL87292.1"/>
    <property type="molecule type" value="Genomic_DNA"/>
</dbReference>
<evidence type="ECO:0000256" key="4">
    <source>
        <dbReference type="ARBA" id="ARBA00023136"/>
    </source>
</evidence>
<feature type="domain" description="RagB/SusD" evidence="6">
    <location>
        <begin position="303"/>
        <end position="552"/>
    </location>
</feature>
<name>A0A9Q5GQN7_9BACT</name>
<sequence>MTRNITTAFIAGCMLLTSSCTKDILGKKPKDSISELDVWKDMSLVSNYATYFYSTLQSGYSRNFYLCEATDDAIAALDNDPYTIVPLTTDASWTPVNAPFNDYYERLYRNIRKANDFLERIDAVPGDADQRKQLKAEIRFFRAYYYAELINYFSDDPVTAARILPSGAVRDAEKAWGVVLLDKTQVFGEDDLSVPRSTKGACIDFVVKELHEAATAFAQLPASYTKDAGRLTQGAALGLKVRVLLYAGRFKDAAAAAREVMSLNRYQLYPDYKTLFTVKNNQECIISVQHNNIALERAHTLDKSVAPGSMSGQNAMCPTQNLVDEYEMTDGKLPAQSPLYNANDPYTGRDKRFYATIAYDGSSYRGRMLQLSEGGFDIVNSGAFKPRTRYVMRKGINESFNFLGDASLGSDQNWQLLRYAEILLNYAEAQNEDAGPDNSVYETVNAIRRRAGQPALSAGLSQENMRAAIRHERRIEFAFEDQRFWDLRRWHIAHLPAAKEIYGTIIRKSADGATAYSRQTVQSRYFELKNYCFPIPNADVLSNRRMEQNTLWK</sequence>
<evidence type="ECO:0000256" key="1">
    <source>
        <dbReference type="ARBA" id="ARBA00004442"/>
    </source>
</evidence>
<dbReference type="GO" id="GO:0009279">
    <property type="term" value="C:cell outer membrane"/>
    <property type="evidence" value="ECO:0007669"/>
    <property type="project" value="UniProtKB-SubCell"/>
</dbReference>
<keyword evidence="3" id="KW-0732">Signal</keyword>
<dbReference type="InterPro" id="IPR033985">
    <property type="entry name" value="SusD-like_N"/>
</dbReference>
<dbReference type="InterPro" id="IPR012944">
    <property type="entry name" value="SusD_RagB_dom"/>
</dbReference>
<reference evidence="8" key="1">
    <citation type="submission" date="2020-05" db="EMBL/GenBank/DDBJ databases">
        <title>Chitinophaga laudate sp. nov., isolated from a tropical peat swamp.</title>
        <authorList>
            <person name="Goh C.B.S."/>
            <person name="Lee M.S."/>
            <person name="Parimannan S."/>
            <person name="Pasbakhsh P."/>
            <person name="Yule C.M."/>
            <person name="Rajandas H."/>
            <person name="Loke S."/>
            <person name="Croft L."/>
            <person name="Tan J.B.L."/>
        </authorList>
    </citation>
    <scope>NUCLEOTIDE SEQUENCE</scope>
    <source>
        <strain evidence="8">Mgbs1</strain>
    </source>
</reference>
<dbReference type="Proteomes" id="UP000281028">
    <property type="component" value="Unassembled WGS sequence"/>
</dbReference>
<comment type="caution">
    <text evidence="8">The sequence shown here is derived from an EMBL/GenBank/DDBJ whole genome shotgun (WGS) entry which is preliminary data.</text>
</comment>
<evidence type="ECO:0000259" key="6">
    <source>
        <dbReference type="Pfam" id="PF07980"/>
    </source>
</evidence>
<dbReference type="SUPFAM" id="SSF48452">
    <property type="entry name" value="TPR-like"/>
    <property type="match status" value="1"/>
</dbReference>
<evidence type="ECO:0000256" key="5">
    <source>
        <dbReference type="ARBA" id="ARBA00023237"/>
    </source>
</evidence>
<keyword evidence="5" id="KW-0998">Cell outer membrane</keyword>
<dbReference type="Gene3D" id="1.25.40.390">
    <property type="match status" value="1"/>
</dbReference>
<evidence type="ECO:0000256" key="3">
    <source>
        <dbReference type="ARBA" id="ARBA00022729"/>
    </source>
</evidence>
<accession>A0A9Q5GQN7</accession>
<evidence type="ECO:0000313" key="8">
    <source>
        <dbReference type="EMBL" id="NSL87292.1"/>
    </source>
</evidence>
<dbReference type="Pfam" id="PF07980">
    <property type="entry name" value="SusD_RagB"/>
    <property type="match status" value="1"/>
</dbReference>
<evidence type="ECO:0000256" key="2">
    <source>
        <dbReference type="ARBA" id="ARBA00006275"/>
    </source>
</evidence>
<gene>
    <name evidence="8" type="ORF">ECE50_010655</name>
</gene>
<evidence type="ECO:0000313" key="9">
    <source>
        <dbReference type="Proteomes" id="UP000281028"/>
    </source>
</evidence>
<organism evidence="8 9">
    <name type="scientific">Chitinophaga solisilvae</name>
    <dbReference type="NCBI Taxonomy" id="1233460"/>
    <lineage>
        <taxon>Bacteria</taxon>
        <taxon>Pseudomonadati</taxon>
        <taxon>Bacteroidota</taxon>
        <taxon>Chitinophagia</taxon>
        <taxon>Chitinophagales</taxon>
        <taxon>Chitinophagaceae</taxon>
        <taxon>Chitinophaga</taxon>
    </lineage>
</organism>
<keyword evidence="4" id="KW-0472">Membrane</keyword>
<dbReference type="AlphaFoldDB" id="A0A9Q5GQN7"/>
<dbReference type="PROSITE" id="PS51257">
    <property type="entry name" value="PROKAR_LIPOPROTEIN"/>
    <property type="match status" value="1"/>
</dbReference>
<comment type="similarity">
    <text evidence="2">Belongs to the SusD family.</text>
</comment>
<dbReference type="OrthoDB" id="5694214at2"/>
<keyword evidence="9" id="KW-1185">Reference proteome</keyword>